<dbReference type="GO" id="GO:0050661">
    <property type="term" value="F:NADP binding"/>
    <property type="evidence" value="ECO:0007669"/>
    <property type="project" value="InterPro"/>
</dbReference>
<gene>
    <name evidence="4" type="ORF">SRO942_LOCUS50951</name>
</gene>
<evidence type="ECO:0000256" key="2">
    <source>
        <dbReference type="ARBA" id="ARBA00022827"/>
    </source>
</evidence>
<feature type="non-terminal residue" evidence="4">
    <location>
        <position position="72"/>
    </location>
</feature>
<organism evidence="4 5">
    <name type="scientific">Didymodactylos carnosus</name>
    <dbReference type="NCBI Taxonomy" id="1234261"/>
    <lineage>
        <taxon>Eukaryota</taxon>
        <taxon>Metazoa</taxon>
        <taxon>Spiralia</taxon>
        <taxon>Gnathifera</taxon>
        <taxon>Rotifera</taxon>
        <taxon>Eurotatoria</taxon>
        <taxon>Bdelloidea</taxon>
        <taxon>Philodinida</taxon>
        <taxon>Philodinidae</taxon>
        <taxon>Didymodactylos</taxon>
    </lineage>
</organism>
<reference evidence="4" key="1">
    <citation type="submission" date="2021-02" db="EMBL/GenBank/DDBJ databases">
        <authorList>
            <person name="Nowell W R."/>
        </authorList>
    </citation>
    <scope>NUCLEOTIDE SEQUENCE</scope>
</reference>
<dbReference type="SUPFAM" id="SSF51905">
    <property type="entry name" value="FAD/NAD(P)-binding domain"/>
    <property type="match status" value="1"/>
</dbReference>
<dbReference type="PRINTS" id="PR00419">
    <property type="entry name" value="ADXRDTASE"/>
</dbReference>
<dbReference type="EMBL" id="CAJOBC010151717">
    <property type="protein sequence ID" value="CAF4675076.1"/>
    <property type="molecule type" value="Genomic_DNA"/>
</dbReference>
<evidence type="ECO:0000313" key="5">
    <source>
        <dbReference type="Proteomes" id="UP000681722"/>
    </source>
</evidence>
<dbReference type="OrthoDB" id="66881at2759"/>
<protein>
    <submittedName>
        <fullName evidence="4">Uncharacterized protein</fullName>
    </submittedName>
</protein>
<dbReference type="InterPro" id="IPR020946">
    <property type="entry name" value="Flavin_mOase-like"/>
</dbReference>
<evidence type="ECO:0000256" key="3">
    <source>
        <dbReference type="ARBA" id="ARBA00023002"/>
    </source>
</evidence>
<evidence type="ECO:0000256" key="1">
    <source>
        <dbReference type="ARBA" id="ARBA00022630"/>
    </source>
</evidence>
<keyword evidence="3" id="KW-0560">Oxidoreductase</keyword>
<proteinExistence type="predicted"/>
<accession>A0A8S3AE24</accession>
<name>A0A8S3AE24_9BILA</name>
<dbReference type="GO" id="GO:0050660">
    <property type="term" value="F:flavin adenine dinucleotide binding"/>
    <property type="evidence" value="ECO:0007669"/>
    <property type="project" value="InterPro"/>
</dbReference>
<dbReference type="Proteomes" id="UP000681722">
    <property type="component" value="Unassembled WGS sequence"/>
</dbReference>
<dbReference type="InterPro" id="IPR036188">
    <property type="entry name" value="FAD/NAD-bd_sf"/>
</dbReference>
<dbReference type="Gene3D" id="3.50.50.60">
    <property type="entry name" value="FAD/NAD(P)-binding domain"/>
    <property type="match status" value="1"/>
</dbReference>
<dbReference type="AlphaFoldDB" id="A0A8S3AE24"/>
<keyword evidence="2" id="KW-0274">FAD</keyword>
<evidence type="ECO:0000313" key="4">
    <source>
        <dbReference type="EMBL" id="CAF4675076.1"/>
    </source>
</evidence>
<sequence length="72" mass="7795">MDFKPLQVGIIGCGTSGLVTLKELLAEGHDGIVFEKSDAIGGLFQTAYQQGYMISSNVVTMFSDFFGLEQDK</sequence>
<dbReference type="Pfam" id="PF00743">
    <property type="entry name" value="FMO-like"/>
    <property type="match status" value="1"/>
</dbReference>
<keyword evidence="1" id="KW-0285">Flavoprotein</keyword>
<dbReference type="GO" id="GO:0004499">
    <property type="term" value="F:N,N-dimethylaniline monooxygenase activity"/>
    <property type="evidence" value="ECO:0007669"/>
    <property type="project" value="InterPro"/>
</dbReference>
<comment type="caution">
    <text evidence="4">The sequence shown here is derived from an EMBL/GenBank/DDBJ whole genome shotgun (WGS) entry which is preliminary data.</text>
</comment>